<name>A0A7T1WRP4_9CARY</name>
<sequence>MAFGLLFWFLRSKLLDSGFISWFGPIFSFFRFYCFVSEASSIEGSSRGSGWTDFDINVLAEPFSETEMEGTSGNPSIPRGPEGEHPAIFYNPNISFESSLMNRIHKLENEESPFLLGKEKGQYWTQVKADLDQAPNQREYNRLLDFENRDLTIREQKHECLLHFRKVVYENPHLLEEAPRPNPDPDSVILSFFDEIQEELERELGSILAAEPHEMKMVEAVTTDFKERGPDSYYVKKILGYFDKPR</sequence>
<gene>
    <name evidence="1" type="primary">ORF246</name>
</gene>
<evidence type="ECO:0000313" key="1">
    <source>
        <dbReference type="EMBL" id="QPP04900.1"/>
    </source>
</evidence>
<dbReference type="AlphaFoldDB" id="A0A7T1WRP4"/>
<dbReference type="GeneID" id="65333989"/>
<reference evidence="1" key="1">
    <citation type="submission" date="2020-10" db="EMBL/GenBank/DDBJ databases">
        <authorList>
            <person name="Yuan F."/>
        </authorList>
    </citation>
    <scope>NUCLEOTIDE SEQUENCE</scope>
</reference>
<keyword evidence="1" id="KW-0496">Mitochondrion</keyword>
<accession>A0A7T1WRP4</accession>
<protein>
    <submittedName>
        <fullName evidence="1">Uncharacterized protein</fullName>
    </submittedName>
</protein>
<organism evidence="1">
    <name type="scientific">Bougainvillea spectabilis</name>
    <dbReference type="NCBI Taxonomy" id="146096"/>
    <lineage>
        <taxon>Eukaryota</taxon>
        <taxon>Viridiplantae</taxon>
        <taxon>Streptophyta</taxon>
        <taxon>Embryophyta</taxon>
        <taxon>Tracheophyta</taxon>
        <taxon>Spermatophyta</taxon>
        <taxon>Magnoliopsida</taxon>
        <taxon>eudicotyledons</taxon>
        <taxon>Gunneridae</taxon>
        <taxon>Pentapetalae</taxon>
        <taxon>Caryophyllales</taxon>
        <taxon>Nyctaginaceae</taxon>
        <taxon>Bougainvillea</taxon>
    </lineage>
</organism>
<proteinExistence type="predicted"/>
<geneLocation type="mitochondrion" evidence="1"/>
<dbReference type="RefSeq" id="YP_010127576.1">
    <property type="nucleotide sequence ID" value="NC_056281.1"/>
</dbReference>
<dbReference type="EMBL" id="MW167296">
    <property type="protein sequence ID" value="QPP04900.1"/>
    <property type="molecule type" value="Genomic_DNA"/>
</dbReference>